<dbReference type="Proteomes" id="UP000031575">
    <property type="component" value="Unassembled WGS sequence"/>
</dbReference>
<dbReference type="AlphaFoldDB" id="A0A0C2ETR0"/>
<dbReference type="Gene3D" id="2.170.270.10">
    <property type="entry name" value="SET domain"/>
    <property type="match status" value="1"/>
</dbReference>
<dbReference type="InterPro" id="IPR053185">
    <property type="entry name" value="SET_domain_protein"/>
</dbReference>
<evidence type="ECO:0000313" key="3">
    <source>
        <dbReference type="EMBL" id="KIH89909.1"/>
    </source>
</evidence>
<reference evidence="3 4" key="1">
    <citation type="journal article" date="2014" name="BMC Genomics">
        <title>Comparative genomics of the major fungal agents of human and animal Sporotrichosis: Sporothrix schenckii and Sporothrix brasiliensis.</title>
        <authorList>
            <person name="Teixeira M.M."/>
            <person name="de Almeida L.G."/>
            <person name="Kubitschek-Barreira P."/>
            <person name="Alves F.L."/>
            <person name="Kioshima E.S."/>
            <person name="Abadio A.K."/>
            <person name="Fernandes L."/>
            <person name="Derengowski L.S."/>
            <person name="Ferreira K.S."/>
            <person name="Souza R.C."/>
            <person name="Ruiz J.C."/>
            <person name="de Andrade N.C."/>
            <person name="Paes H.C."/>
            <person name="Nicola A.M."/>
            <person name="Albuquerque P."/>
            <person name="Gerber A.L."/>
            <person name="Martins V.P."/>
            <person name="Peconick L.D."/>
            <person name="Neto A.V."/>
            <person name="Chaucanez C.B."/>
            <person name="Silva P.A."/>
            <person name="Cunha O.L."/>
            <person name="de Oliveira F.F."/>
            <person name="dos Santos T.C."/>
            <person name="Barros A.L."/>
            <person name="Soares M.A."/>
            <person name="de Oliveira L.M."/>
            <person name="Marini M.M."/>
            <person name="Villalobos-Duno H."/>
            <person name="Cunha M.M."/>
            <person name="de Hoog S."/>
            <person name="da Silveira J.F."/>
            <person name="Henrissat B."/>
            <person name="Nino-Vega G.A."/>
            <person name="Cisalpino P.S."/>
            <person name="Mora-Montes H.M."/>
            <person name="Almeida S.R."/>
            <person name="Stajich J.E."/>
            <person name="Lopes-Bezerra L.M."/>
            <person name="Vasconcelos A.T."/>
            <person name="Felipe M.S."/>
        </authorList>
    </citation>
    <scope>NUCLEOTIDE SEQUENCE [LARGE SCALE GENOMIC DNA]</scope>
    <source>
        <strain evidence="3 4">5110</strain>
    </source>
</reference>
<name>A0A0C2ETR0_9PEZI</name>
<dbReference type="PANTHER" id="PTHR47332:SF6">
    <property type="entry name" value="SET DOMAIN-CONTAINING PROTEIN"/>
    <property type="match status" value="1"/>
</dbReference>
<dbReference type="OrthoDB" id="438641at2759"/>
<protein>
    <recommendedName>
        <fullName evidence="2">SET domain-containing protein</fullName>
    </recommendedName>
</protein>
<dbReference type="InterPro" id="IPR001214">
    <property type="entry name" value="SET_dom"/>
</dbReference>
<dbReference type="PROSITE" id="PS50280">
    <property type="entry name" value="SET"/>
    <property type="match status" value="1"/>
</dbReference>
<comment type="caution">
    <text evidence="3">The sequence shown here is derived from an EMBL/GenBank/DDBJ whole genome shotgun (WGS) entry which is preliminary data.</text>
</comment>
<evidence type="ECO:0000313" key="4">
    <source>
        <dbReference type="Proteomes" id="UP000031575"/>
    </source>
</evidence>
<dbReference type="PANTHER" id="PTHR47332">
    <property type="entry name" value="SET DOMAIN-CONTAINING PROTEIN 5"/>
    <property type="match status" value="1"/>
</dbReference>
<dbReference type="InterPro" id="IPR046341">
    <property type="entry name" value="SET_dom_sf"/>
</dbReference>
<organism evidence="3 4">
    <name type="scientific">Sporothrix brasiliensis 5110</name>
    <dbReference type="NCBI Taxonomy" id="1398154"/>
    <lineage>
        <taxon>Eukaryota</taxon>
        <taxon>Fungi</taxon>
        <taxon>Dikarya</taxon>
        <taxon>Ascomycota</taxon>
        <taxon>Pezizomycotina</taxon>
        <taxon>Sordariomycetes</taxon>
        <taxon>Sordariomycetidae</taxon>
        <taxon>Ophiostomatales</taxon>
        <taxon>Ophiostomataceae</taxon>
        <taxon>Sporothrix</taxon>
    </lineage>
</organism>
<dbReference type="CDD" id="cd20071">
    <property type="entry name" value="SET_SMYD"/>
    <property type="match status" value="1"/>
</dbReference>
<dbReference type="GeneID" id="63673738"/>
<dbReference type="HOGENOM" id="CLU_028281_6_0_1"/>
<sequence length="482" mass="53579">MAGPSRSTAPVVHTHKASMLFFLAASSTLVTAASAARDYSMIKSDLPLPQVGQCAWSKYGYPLPTTGQDVCPRPVSDLSSSFAPWSYPPYCIRAPMNATVPDPEAGEARVSAGGRKYCVYTARTFRGRGLSVISTPQGAANLVASLDDTRVLPRLRDHPASSMARRDARRDAGRPYVIKNVAPGRGKGLVARRRVPKWGEALVGFPIMVARTDFFEALPDADRQALEDRALQQLPAMAQEAILALAHGGAGAGDKEHLLEHIFRSNIFGIEIAGVHHFSLQVEGSRINHDCRPNTFWRYSPSTMTHEVVAFREISIGEEFTHSYLPLGLPLKDRQESIRRWGFSCHCSLCMAPKNLALASDIRRTRLVEIYTTMEDEAAQGLLTRDTIETLLAEMMLLINGEDLVPQLCEYYAMIARAYLSIEAFDDARHYAQQSEEYWIRYGTEEHDNIDAVRALWKQIAAKETAVAERRRRQDAARSSKL</sequence>
<keyword evidence="1" id="KW-0732">Signal</keyword>
<feature type="chain" id="PRO_5002148181" description="SET domain-containing protein" evidence="1">
    <location>
        <begin position="36"/>
        <end position="482"/>
    </location>
</feature>
<feature type="signal peptide" evidence="1">
    <location>
        <begin position="1"/>
        <end position="35"/>
    </location>
</feature>
<accession>A0A0C2ETR0</accession>
<keyword evidence="4" id="KW-1185">Reference proteome</keyword>
<dbReference type="SUPFAM" id="SSF82199">
    <property type="entry name" value="SET domain"/>
    <property type="match status" value="1"/>
</dbReference>
<dbReference type="VEuPathDB" id="FungiDB:SPBR_00498"/>
<dbReference type="RefSeq" id="XP_040617919.1">
    <property type="nucleotide sequence ID" value="XM_040758817.1"/>
</dbReference>
<dbReference type="Pfam" id="PF00856">
    <property type="entry name" value="SET"/>
    <property type="match status" value="1"/>
</dbReference>
<evidence type="ECO:0000259" key="2">
    <source>
        <dbReference type="PROSITE" id="PS50280"/>
    </source>
</evidence>
<proteinExistence type="predicted"/>
<gene>
    <name evidence="3" type="ORF">SPBR_00498</name>
</gene>
<feature type="domain" description="SET" evidence="2">
    <location>
        <begin position="174"/>
        <end position="325"/>
    </location>
</feature>
<dbReference type="EMBL" id="AWTV01000008">
    <property type="protein sequence ID" value="KIH89909.1"/>
    <property type="molecule type" value="Genomic_DNA"/>
</dbReference>
<evidence type="ECO:0000256" key="1">
    <source>
        <dbReference type="SAM" id="SignalP"/>
    </source>
</evidence>